<feature type="domain" description="Disease resistance R13L4/SHOC-2-like LRR" evidence="17">
    <location>
        <begin position="234"/>
        <end position="420"/>
    </location>
</feature>
<evidence type="ECO:0000256" key="11">
    <source>
        <dbReference type="ARBA" id="ARBA00023136"/>
    </source>
</evidence>
<dbReference type="GO" id="GO:0004674">
    <property type="term" value="F:protein serine/threonine kinase activity"/>
    <property type="evidence" value="ECO:0007669"/>
    <property type="project" value="UniProtKB-KW"/>
</dbReference>
<evidence type="ECO:0000256" key="1">
    <source>
        <dbReference type="ARBA" id="ARBA00004251"/>
    </source>
</evidence>
<keyword evidence="5 14" id="KW-0812">Transmembrane</keyword>
<evidence type="ECO:0000256" key="15">
    <source>
        <dbReference type="SAM" id="SignalP"/>
    </source>
</evidence>
<dbReference type="SUPFAM" id="SSF52058">
    <property type="entry name" value="L domain-like"/>
    <property type="match status" value="1"/>
</dbReference>
<dbReference type="AlphaFoldDB" id="A0A2P6SH36"/>
<dbReference type="GO" id="GO:0005524">
    <property type="term" value="F:ATP binding"/>
    <property type="evidence" value="ECO:0007669"/>
    <property type="project" value="UniProtKB-KW"/>
</dbReference>
<dbReference type="Gene3D" id="3.80.10.10">
    <property type="entry name" value="Ribonuclease Inhibitor"/>
    <property type="match status" value="4"/>
</dbReference>
<dbReference type="Proteomes" id="UP000238479">
    <property type="component" value="Chromosome 1"/>
</dbReference>
<comment type="similarity">
    <text evidence="2">Belongs to the RLP family.</text>
</comment>
<evidence type="ECO:0000256" key="4">
    <source>
        <dbReference type="ARBA" id="ARBA00022614"/>
    </source>
</evidence>
<dbReference type="InterPro" id="IPR055414">
    <property type="entry name" value="LRR_R13L4/SHOC2-like"/>
</dbReference>
<dbReference type="FunFam" id="3.80.10.10:FF:000213">
    <property type="entry name" value="Tyrosine-sulfated glycopeptide receptor 1"/>
    <property type="match status" value="2"/>
</dbReference>
<dbReference type="Gramene" id="PRQ57992">
    <property type="protein sequence ID" value="PRQ57992"/>
    <property type="gene ID" value="RchiOBHm_Chr1g0354371"/>
</dbReference>
<organism evidence="18 19">
    <name type="scientific">Rosa chinensis</name>
    <name type="common">China rose</name>
    <dbReference type="NCBI Taxonomy" id="74649"/>
    <lineage>
        <taxon>Eukaryota</taxon>
        <taxon>Viridiplantae</taxon>
        <taxon>Streptophyta</taxon>
        <taxon>Embryophyta</taxon>
        <taxon>Tracheophyta</taxon>
        <taxon>Spermatophyta</taxon>
        <taxon>Magnoliopsida</taxon>
        <taxon>eudicotyledons</taxon>
        <taxon>Gunneridae</taxon>
        <taxon>Pentapetalae</taxon>
        <taxon>rosids</taxon>
        <taxon>fabids</taxon>
        <taxon>Rosales</taxon>
        <taxon>Rosaceae</taxon>
        <taxon>Rosoideae</taxon>
        <taxon>Rosoideae incertae sedis</taxon>
        <taxon>Rosa</taxon>
    </lineage>
</organism>
<dbReference type="SUPFAM" id="SSF52047">
    <property type="entry name" value="RNI-like"/>
    <property type="match status" value="1"/>
</dbReference>
<evidence type="ECO:0000256" key="9">
    <source>
        <dbReference type="ARBA" id="ARBA00022840"/>
    </source>
</evidence>
<keyword evidence="6 15" id="KW-0732">Signal</keyword>
<feature type="chain" id="PRO_5015116534" evidence="15">
    <location>
        <begin position="29"/>
        <end position="878"/>
    </location>
</feature>
<keyword evidence="4" id="KW-0433">Leucine-rich repeat</keyword>
<keyword evidence="8" id="KW-0547">Nucleotide-binding</keyword>
<keyword evidence="10 14" id="KW-1133">Transmembrane helix</keyword>
<dbReference type="Pfam" id="PF08263">
    <property type="entry name" value="LRRNT_2"/>
    <property type="match status" value="1"/>
</dbReference>
<evidence type="ECO:0000256" key="3">
    <source>
        <dbReference type="ARBA" id="ARBA00022475"/>
    </source>
</evidence>
<evidence type="ECO:0000313" key="18">
    <source>
        <dbReference type="EMBL" id="PRQ57992.1"/>
    </source>
</evidence>
<evidence type="ECO:0000259" key="16">
    <source>
        <dbReference type="Pfam" id="PF08263"/>
    </source>
</evidence>
<evidence type="ECO:0000259" key="17">
    <source>
        <dbReference type="Pfam" id="PF23598"/>
    </source>
</evidence>
<evidence type="ECO:0000256" key="5">
    <source>
        <dbReference type="ARBA" id="ARBA00022692"/>
    </source>
</evidence>
<evidence type="ECO:0000256" key="6">
    <source>
        <dbReference type="ARBA" id="ARBA00022729"/>
    </source>
</evidence>
<dbReference type="Pfam" id="PF23598">
    <property type="entry name" value="LRR_14"/>
    <property type="match status" value="2"/>
</dbReference>
<sequence>MACHKVAAAPFQLLSLVSFLLFLNPCSSIFLQATTIFAYSNTVNDERANVACIEEERKALLEFKQGLQDPMPALHSWVGKDCCNWHGIVCNNQTGNIIELRLLDTQISGTLSMSIGSLSDLETLILFNNSFSGPLPTSIENLSHLRTMNLSRNSISGPLPTSIGNLSNLQNLDLSRNSMSGPLPTSIGSLSNLQTLDLSRNSISGPLPTSIGSLSNLQTLDLYSNSISGPLPTSIGSLSNLQTLDLSSNSISGPLPTSIGSLSNLQTLDLSSNSISCPLPTSIGNLSNLQALYLSSNSISGPLPTWIGSLSNLQNLELADNSKMNGTIPESIGQLRELEYLYLYGCSWEGFISENHFQNTSRLDTFYLSSEASNSLVFNVSHDWIPIFNLTNLYITDCKLMDTAFPEWLKSQKFLNFLILQRLGISDTIPDWFWRFSPFLQGVSLSHNQLRGNLPKSVSSPLQYVILKNNSLVGCLPFWPNVTQLSLANNKFSGPINIGHEMSELEFLDLSRNYFSGIIPRDWTDLQYLKVIDFSNNNLSGEIPSSMCSQLPSLQWLRLSNNNLSGNLESSLQTCRNLSALDLTGNNFSGTIPDCIGENLHTLSYLILKANKFTGNIPHQLCDLSSLQVLDLSQNNISGSIPACLGGLKQMATGDGLRSDWMMYFSSPANPMHIDLNVKGVVYEYIDDIIELIKKFDLSSNNLSGEIPEEVKNLMALDSLNLSHNHLTGKIPEGIGSLHKLEALDLSGNHLWGLIPSSMTSMTALSKLNLSFNNFSGPIPSANQFLTFNDPTSFEGNSGLCGPPLPTQCSSVNDPAVKVDEDEEDKYGKLWFYASTSLGFIVGFWVAFGSLVIKRSWRHAYFQFLDNMKDKLCFCFWK</sequence>
<dbReference type="FunFam" id="3.80.10.10:FF:000544">
    <property type="entry name" value="Leucine-rich repeat receptor-like serine/threonine-protein kinase BAM3"/>
    <property type="match status" value="1"/>
</dbReference>
<keyword evidence="9" id="KW-0067">ATP-binding</keyword>
<feature type="signal peptide" evidence="15">
    <location>
        <begin position="1"/>
        <end position="28"/>
    </location>
</feature>
<keyword evidence="7" id="KW-0677">Repeat</keyword>
<dbReference type="FunFam" id="3.80.10.10:FF:000101">
    <property type="entry name" value="LRR receptor-like serine/threonine-protein kinase ERECTA"/>
    <property type="match status" value="1"/>
</dbReference>
<accession>A0A2P6SH36</accession>
<keyword evidence="13" id="KW-0325">Glycoprotein</keyword>
<evidence type="ECO:0000256" key="14">
    <source>
        <dbReference type="SAM" id="Phobius"/>
    </source>
</evidence>
<dbReference type="PROSITE" id="PS51450">
    <property type="entry name" value="LRR"/>
    <property type="match status" value="1"/>
</dbReference>
<dbReference type="SMART" id="SM00369">
    <property type="entry name" value="LRR_TYP"/>
    <property type="match status" value="12"/>
</dbReference>
<dbReference type="PANTHER" id="PTHR48063:SF29">
    <property type="entry name" value="LRR RECEPTOR-LIKE KINASE FAMILY PROTEIN"/>
    <property type="match status" value="1"/>
</dbReference>
<evidence type="ECO:0000313" key="19">
    <source>
        <dbReference type="Proteomes" id="UP000238479"/>
    </source>
</evidence>
<keyword evidence="18" id="KW-0723">Serine/threonine-protein kinase</keyword>
<evidence type="ECO:0000256" key="12">
    <source>
        <dbReference type="ARBA" id="ARBA00023170"/>
    </source>
</evidence>
<dbReference type="EC" id="2.7.11.1" evidence="18"/>
<name>A0A2P6SH36_ROSCH</name>
<keyword evidence="3" id="KW-1003">Cell membrane</keyword>
<keyword evidence="18" id="KW-0808">Transferase</keyword>
<dbReference type="InterPro" id="IPR003591">
    <property type="entry name" value="Leu-rich_rpt_typical-subtyp"/>
</dbReference>
<keyword evidence="19" id="KW-1185">Reference proteome</keyword>
<keyword evidence="18" id="KW-0418">Kinase</keyword>
<feature type="domain" description="Leucine-rich repeat-containing N-terminal plant-type" evidence="16">
    <location>
        <begin position="54"/>
        <end position="91"/>
    </location>
</feature>
<feature type="transmembrane region" description="Helical" evidence="14">
    <location>
        <begin position="830"/>
        <end position="853"/>
    </location>
</feature>
<reference evidence="18 19" key="1">
    <citation type="journal article" date="2018" name="Nat. Genet.">
        <title>The Rosa genome provides new insights in the design of modern roses.</title>
        <authorList>
            <person name="Bendahmane M."/>
        </authorList>
    </citation>
    <scope>NUCLEOTIDE SEQUENCE [LARGE SCALE GENOMIC DNA]</scope>
    <source>
        <strain evidence="19">cv. Old Blush</strain>
    </source>
</reference>
<dbReference type="Pfam" id="PF13855">
    <property type="entry name" value="LRR_8"/>
    <property type="match status" value="2"/>
</dbReference>
<comment type="caution">
    <text evidence="18">The sequence shown here is derived from an EMBL/GenBank/DDBJ whole genome shotgun (WGS) entry which is preliminary data.</text>
</comment>
<keyword evidence="12" id="KW-0675">Receptor</keyword>
<dbReference type="PANTHER" id="PTHR48063">
    <property type="entry name" value="LRR RECEPTOR-LIKE KINASE"/>
    <property type="match status" value="1"/>
</dbReference>
<proteinExistence type="inferred from homology"/>
<comment type="subcellular location">
    <subcellularLocation>
        <location evidence="1">Cell membrane</location>
        <topology evidence="1">Single-pass type I membrane protein</topology>
    </subcellularLocation>
</comment>
<evidence type="ECO:0000256" key="13">
    <source>
        <dbReference type="ARBA" id="ARBA00023180"/>
    </source>
</evidence>
<protein>
    <submittedName>
        <fullName evidence="18">Putative non-specific serine/threonine protein kinase</fullName>
        <ecNumber evidence="18">2.7.11.1</ecNumber>
    </submittedName>
</protein>
<evidence type="ECO:0000256" key="2">
    <source>
        <dbReference type="ARBA" id="ARBA00009592"/>
    </source>
</evidence>
<dbReference type="GO" id="GO:0005886">
    <property type="term" value="C:plasma membrane"/>
    <property type="evidence" value="ECO:0007669"/>
    <property type="project" value="UniProtKB-SubCell"/>
</dbReference>
<feature type="domain" description="Disease resistance R13L4/SHOC-2-like LRR" evidence="17">
    <location>
        <begin position="138"/>
        <end position="224"/>
    </location>
</feature>
<dbReference type="InterPro" id="IPR013210">
    <property type="entry name" value="LRR_N_plant-typ"/>
</dbReference>
<evidence type="ECO:0000256" key="7">
    <source>
        <dbReference type="ARBA" id="ARBA00022737"/>
    </source>
</evidence>
<evidence type="ECO:0000256" key="10">
    <source>
        <dbReference type="ARBA" id="ARBA00022989"/>
    </source>
</evidence>
<dbReference type="SMART" id="SM00365">
    <property type="entry name" value="LRR_SD22"/>
    <property type="match status" value="7"/>
</dbReference>
<evidence type="ECO:0000256" key="8">
    <source>
        <dbReference type="ARBA" id="ARBA00022741"/>
    </source>
</evidence>
<dbReference type="InterPro" id="IPR046956">
    <property type="entry name" value="RLP23-like"/>
</dbReference>
<dbReference type="InterPro" id="IPR032675">
    <property type="entry name" value="LRR_dom_sf"/>
</dbReference>
<keyword evidence="11 14" id="KW-0472">Membrane</keyword>
<gene>
    <name evidence="18" type="ORF">RchiOBHm_Chr1g0354371</name>
</gene>
<dbReference type="InterPro" id="IPR001611">
    <property type="entry name" value="Leu-rich_rpt"/>
</dbReference>
<dbReference type="PRINTS" id="PR00019">
    <property type="entry name" value="LEURICHRPT"/>
</dbReference>
<dbReference type="Pfam" id="PF00560">
    <property type="entry name" value="LRR_1"/>
    <property type="match status" value="4"/>
</dbReference>
<dbReference type="EMBL" id="PDCK01000039">
    <property type="protein sequence ID" value="PRQ57992.1"/>
    <property type="molecule type" value="Genomic_DNA"/>
</dbReference>